<evidence type="ECO:0000259" key="2">
    <source>
        <dbReference type="Pfam" id="PF13472"/>
    </source>
</evidence>
<dbReference type="InterPro" id="IPR036514">
    <property type="entry name" value="SGNH_hydro_sf"/>
</dbReference>
<dbReference type="PANTHER" id="PTHR43695">
    <property type="entry name" value="PUTATIVE (AFU_ORTHOLOGUE AFUA_2G17250)-RELATED"/>
    <property type="match status" value="1"/>
</dbReference>
<keyword evidence="1" id="KW-1133">Transmembrane helix</keyword>
<protein>
    <recommendedName>
        <fullName evidence="2">SGNH hydrolase-type esterase domain-containing protein</fullName>
    </recommendedName>
</protein>
<feature type="transmembrane region" description="Helical" evidence="1">
    <location>
        <begin position="12"/>
        <end position="32"/>
    </location>
</feature>
<evidence type="ECO:0000313" key="3">
    <source>
        <dbReference type="EMBL" id="CAK7237052.1"/>
    </source>
</evidence>
<keyword evidence="1" id="KW-0812">Transmembrane</keyword>
<dbReference type="InterPro" id="IPR013830">
    <property type="entry name" value="SGNH_hydro"/>
</dbReference>
<dbReference type="EMBL" id="CAWUHB010000133">
    <property type="protein sequence ID" value="CAK7237052.1"/>
    <property type="molecule type" value="Genomic_DNA"/>
</dbReference>
<dbReference type="Proteomes" id="UP001642405">
    <property type="component" value="Unassembled WGS sequence"/>
</dbReference>
<dbReference type="SUPFAM" id="SSF52266">
    <property type="entry name" value="SGNH hydrolase"/>
    <property type="match status" value="1"/>
</dbReference>
<reference evidence="3 4" key="1">
    <citation type="submission" date="2024-01" db="EMBL/GenBank/DDBJ databases">
        <authorList>
            <person name="Allen C."/>
            <person name="Tagirdzhanova G."/>
        </authorList>
    </citation>
    <scope>NUCLEOTIDE SEQUENCE [LARGE SCALE GENOMIC DNA]</scope>
</reference>
<comment type="caution">
    <text evidence="3">The sequence shown here is derived from an EMBL/GenBank/DDBJ whole genome shotgun (WGS) entry which is preliminary data.</text>
</comment>
<dbReference type="PANTHER" id="PTHR43695:SF2">
    <property type="entry name" value="PUTATIVE (AFU_ORTHOLOGUE AFUA_2G17250)-RELATED"/>
    <property type="match status" value="1"/>
</dbReference>
<sequence length="326" mass="35304">MLFNATQPARSRMRYFIFAAVGVMGILVLWTVHISDGKQLTKTVAAWPAAAASHFSADDDDTIPESENPPHFILVGDSTTRGQSEEGGGWGNAFLWQLARGATGVNHGYNGALSTGYFGSPAWENAMIEVRQAAVFRTVYVTIQFGHNDQAPNSNVTLDLYQQTLASMARVVLANGGVPILVTPLARRDFNADGVTVTDNLKDQRERTIMAYRDVLVEQQPGDKPVRLVHLNEASLAYIGAIGKAAAYRYNKYHPLMPDTTHLNELGAVVFGRIVADLMLGHPPTLVPSGQKDPWAPGKGNDDDGMSGFLAPDPHLSGLIWHGDAI</sequence>
<name>A0ABP0CY25_9PEZI</name>
<feature type="domain" description="SGNH hydrolase-type esterase" evidence="2">
    <location>
        <begin position="75"/>
        <end position="208"/>
    </location>
</feature>
<proteinExistence type="predicted"/>
<evidence type="ECO:0000256" key="1">
    <source>
        <dbReference type="SAM" id="Phobius"/>
    </source>
</evidence>
<dbReference type="InterPro" id="IPR037459">
    <property type="entry name" value="RhgT-like"/>
</dbReference>
<accession>A0ABP0CY25</accession>
<keyword evidence="4" id="KW-1185">Reference proteome</keyword>
<evidence type="ECO:0000313" key="4">
    <source>
        <dbReference type="Proteomes" id="UP001642405"/>
    </source>
</evidence>
<keyword evidence="1" id="KW-0472">Membrane</keyword>
<dbReference type="Pfam" id="PF13472">
    <property type="entry name" value="Lipase_GDSL_2"/>
    <property type="match status" value="1"/>
</dbReference>
<organism evidence="3 4">
    <name type="scientific">Sporothrix curviconia</name>
    <dbReference type="NCBI Taxonomy" id="1260050"/>
    <lineage>
        <taxon>Eukaryota</taxon>
        <taxon>Fungi</taxon>
        <taxon>Dikarya</taxon>
        <taxon>Ascomycota</taxon>
        <taxon>Pezizomycotina</taxon>
        <taxon>Sordariomycetes</taxon>
        <taxon>Sordariomycetidae</taxon>
        <taxon>Ophiostomatales</taxon>
        <taxon>Ophiostomataceae</taxon>
        <taxon>Sporothrix</taxon>
    </lineage>
</organism>
<gene>
    <name evidence="3" type="ORF">SCUCBS95973_009816</name>
</gene>
<dbReference type="Gene3D" id="3.40.50.1110">
    <property type="entry name" value="SGNH hydrolase"/>
    <property type="match status" value="1"/>
</dbReference>